<dbReference type="InterPro" id="IPR030678">
    <property type="entry name" value="Peptide/Ni-bd"/>
</dbReference>
<protein>
    <submittedName>
        <fullName evidence="6">ABC transporter substrate-binding protein</fullName>
    </submittedName>
</protein>
<keyword evidence="2" id="KW-0813">Transport</keyword>
<dbReference type="Gene3D" id="3.10.105.10">
    <property type="entry name" value="Dipeptide-binding Protein, Domain 3"/>
    <property type="match status" value="1"/>
</dbReference>
<feature type="domain" description="Solute-binding protein family 5" evidence="5">
    <location>
        <begin position="70"/>
        <end position="477"/>
    </location>
</feature>
<evidence type="ECO:0000313" key="7">
    <source>
        <dbReference type="Proteomes" id="UP001596405"/>
    </source>
</evidence>
<dbReference type="InterPro" id="IPR039424">
    <property type="entry name" value="SBP_5"/>
</dbReference>
<dbReference type="PANTHER" id="PTHR30290:SF9">
    <property type="entry name" value="OLIGOPEPTIDE-BINDING PROTEIN APPA"/>
    <property type="match status" value="1"/>
</dbReference>
<feature type="signal peptide" evidence="4">
    <location>
        <begin position="1"/>
        <end position="19"/>
    </location>
</feature>
<dbReference type="EMBL" id="JBHSYQ010000015">
    <property type="protein sequence ID" value="MFC6999468.1"/>
    <property type="molecule type" value="Genomic_DNA"/>
</dbReference>
<comment type="caution">
    <text evidence="6">The sequence shown here is derived from an EMBL/GenBank/DDBJ whole genome shotgun (WGS) entry which is preliminary data.</text>
</comment>
<dbReference type="Gene3D" id="3.40.190.10">
    <property type="entry name" value="Periplasmic binding protein-like II"/>
    <property type="match status" value="1"/>
</dbReference>
<organism evidence="6 7">
    <name type="scientific">Rufibacter roseus</name>
    <dbReference type="NCBI Taxonomy" id="1567108"/>
    <lineage>
        <taxon>Bacteria</taxon>
        <taxon>Pseudomonadati</taxon>
        <taxon>Bacteroidota</taxon>
        <taxon>Cytophagia</taxon>
        <taxon>Cytophagales</taxon>
        <taxon>Hymenobacteraceae</taxon>
        <taxon>Rufibacter</taxon>
    </lineage>
</organism>
<dbReference type="Proteomes" id="UP001596405">
    <property type="component" value="Unassembled WGS sequence"/>
</dbReference>
<evidence type="ECO:0000259" key="5">
    <source>
        <dbReference type="Pfam" id="PF00496"/>
    </source>
</evidence>
<dbReference type="InterPro" id="IPR000914">
    <property type="entry name" value="SBP_5_dom"/>
</dbReference>
<name>A0ABW2DSK9_9BACT</name>
<reference evidence="7" key="1">
    <citation type="journal article" date="2019" name="Int. J. Syst. Evol. Microbiol.">
        <title>The Global Catalogue of Microorganisms (GCM) 10K type strain sequencing project: providing services to taxonomists for standard genome sequencing and annotation.</title>
        <authorList>
            <consortium name="The Broad Institute Genomics Platform"/>
            <consortium name="The Broad Institute Genome Sequencing Center for Infectious Disease"/>
            <person name="Wu L."/>
            <person name="Ma J."/>
        </authorList>
    </citation>
    <scope>NUCLEOTIDE SEQUENCE [LARGE SCALE GENOMIC DNA]</scope>
    <source>
        <strain evidence="7">CGMCC 4.7393</strain>
    </source>
</reference>
<evidence type="ECO:0000313" key="6">
    <source>
        <dbReference type="EMBL" id="MFC6999468.1"/>
    </source>
</evidence>
<sequence length="574" mass="64554">MKKLSLLSLGLLLLFQVSCNRLSPDSTVRIRLAQDPESLHPLTYGNAPALQILNLVYQSLLTVNLEDRAIQPLLAAELPSVRITDSLSYFTYAIRPQARWDNGTPITAHDVAFSLKILHSPLLENERWRAQYDFIQDIVYSKDSLLNFTLVCSGYTPEMKLLTGDFFVLPAHQFDPNSLISDISYKTIRGKYDSLSQSPSFKNLAQNVNQSFFARDTAGVKGSGPYRLASWKTGQHVVLEKKKGWWGSNISPTPEQLRFAPERISYQIIPDNAAAVLALKAQQLDLMDNIPLVSFKEMRQDPKFQEKFNFFSPATYDIVFLGMNGASPLLQDRLTRQAITHLINIPQVIATLQGGFATPTVGLVHPLEKDYYNKGLQPVTFDTTAAKNLLRQAGWKKADNSGWTRNQNGQQQKLVLNLMHRAGNSEFENMSLLLQQNAMLLGIPIEVTSLESSQISEKLQNRNYHLYFRTLTGNPFSYNLLSILHSSSAQGTGGNVTNFGTPETDKILEQIATVEKEEQKAILLKDLQAQMQKESNLVFLYFLQNKMAIAKRVKSPVVSSLKPNYDISTFEITE</sequence>
<dbReference type="RefSeq" id="WP_153042044.1">
    <property type="nucleotide sequence ID" value="NZ_JBHSYQ010000015.1"/>
</dbReference>
<dbReference type="PANTHER" id="PTHR30290">
    <property type="entry name" value="PERIPLASMIC BINDING COMPONENT OF ABC TRANSPORTER"/>
    <property type="match status" value="1"/>
</dbReference>
<evidence type="ECO:0000256" key="2">
    <source>
        <dbReference type="ARBA" id="ARBA00022448"/>
    </source>
</evidence>
<comment type="similarity">
    <text evidence="1">Belongs to the bacterial solute-binding protein 5 family.</text>
</comment>
<dbReference type="PIRSF" id="PIRSF002741">
    <property type="entry name" value="MppA"/>
    <property type="match status" value="1"/>
</dbReference>
<evidence type="ECO:0000256" key="3">
    <source>
        <dbReference type="ARBA" id="ARBA00022729"/>
    </source>
</evidence>
<proteinExistence type="inferred from homology"/>
<accession>A0ABW2DSK9</accession>
<dbReference type="Pfam" id="PF00496">
    <property type="entry name" value="SBP_bac_5"/>
    <property type="match status" value="1"/>
</dbReference>
<gene>
    <name evidence="6" type="ORF">ACFQHR_17670</name>
</gene>
<evidence type="ECO:0000256" key="1">
    <source>
        <dbReference type="ARBA" id="ARBA00005695"/>
    </source>
</evidence>
<feature type="chain" id="PRO_5046911534" evidence="4">
    <location>
        <begin position="20"/>
        <end position="574"/>
    </location>
</feature>
<dbReference type="SUPFAM" id="SSF53850">
    <property type="entry name" value="Periplasmic binding protein-like II"/>
    <property type="match status" value="1"/>
</dbReference>
<evidence type="ECO:0000256" key="4">
    <source>
        <dbReference type="SAM" id="SignalP"/>
    </source>
</evidence>
<keyword evidence="7" id="KW-1185">Reference proteome</keyword>
<keyword evidence="3 4" id="KW-0732">Signal</keyword>